<proteinExistence type="predicted"/>
<gene>
    <name evidence="3" type="ORF">MICPUN_99290</name>
</gene>
<dbReference type="Gene3D" id="3.40.50.1110">
    <property type="entry name" value="SGNH hydrolase"/>
    <property type="match status" value="1"/>
</dbReference>
<name>C1E0Y5_MICCC</name>
<dbReference type="GeneID" id="8242015"/>
<evidence type="ECO:0000313" key="4">
    <source>
        <dbReference type="Proteomes" id="UP000002009"/>
    </source>
</evidence>
<dbReference type="InParanoid" id="C1E0Y5"/>
<dbReference type="OMA" id="FREWREM"/>
<organism evidence="3 4">
    <name type="scientific">Micromonas commoda (strain RCC299 / NOUM17 / CCMP2709)</name>
    <name type="common">Picoplanktonic green alga</name>
    <dbReference type="NCBI Taxonomy" id="296587"/>
    <lineage>
        <taxon>Eukaryota</taxon>
        <taxon>Viridiplantae</taxon>
        <taxon>Chlorophyta</taxon>
        <taxon>Mamiellophyceae</taxon>
        <taxon>Mamiellales</taxon>
        <taxon>Mamiellaceae</taxon>
        <taxon>Micromonas</taxon>
    </lineage>
</organism>
<dbReference type="PANTHER" id="PTHR30383">
    <property type="entry name" value="THIOESTERASE 1/PROTEASE 1/LYSOPHOSPHOLIPASE L1"/>
    <property type="match status" value="1"/>
</dbReference>
<dbReference type="RefSeq" id="XP_002500379.1">
    <property type="nucleotide sequence ID" value="XM_002500333.1"/>
</dbReference>
<dbReference type="AlphaFoldDB" id="C1E0Y5"/>
<dbReference type="PANTHER" id="PTHR30383:SF5">
    <property type="entry name" value="SGNH HYDROLASE-TYPE ESTERASE DOMAIN-CONTAINING PROTEIN"/>
    <property type="match status" value="1"/>
</dbReference>
<evidence type="ECO:0000256" key="1">
    <source>
        <dbReference type="SAM" id="MobiDB-lite"/>
    </source>
</evidence>
<dbReference type="SUPFAM" id="SSF52266">
    <property type="entry name" value="SGNH hydrolase"/>
    <property type="match status" value="1"/>
</dbReference>
<keyword evidence="4" id="KW-1185">Reference proteome</keyword>
<protein>
    <recommendedName>
        <fullName evidence="2">SGNH hydrolase-type esterase domain-containing protein</fullName>
    </recommendedName>
</protein>
<sequence>MIEYVTRGEWYDGEIRRFVRIDNENPPRKRGVLFVGSSIFREWREARDFAADVAPLGADCLNRAFGGSTTRDQLDVMEQIVFPHDPKVLVYYCGSNDVNAGVPPRVIRDNFLEWCARAFSRCPSARRILFVSIMRAPQKAPVWDALDEANALIREACGEEGEEGRRGLKRVSFVDVNPLLRDASTLEPLAQLYRDDGLHFHPSSYDRFAPAIVDAARRALDECGDSVGRGGTGVRGGESSEAPYDPALPPSLGR</sequence>
<dbReference type="OrthoDB" id="498000at2759"/>
<reference evidence="3 4" key="1">
    <citation type="journal article" date="2009" name="Science">
        <title>Green evolution and dynamic adaptations revealed by genomes of the marine picoeukaryotes Micromonas.</title>
        <authorList>
            <person name="Worden A.Z."/>
            <person name="Lee J.H."/>
            <person name="Mock T."/>
            <person name="Rouze P."/>
            <person name="Simmons M.P."/>
            <person name="Aerts A.L."/>
            <person name="Allen A.E."/>
            <person name="Cuvelier M.L."/>
            <person name="Derelle E."/>
            <person name="Everett M.V."/>
            <person name="Foulon E."/>
            <person name="Grimwood J."/>
            <person name="Gundlach H."/>
            <person name="Henrissat B."/>
            <person name="Napoli C."/>
            <person name="McDonald S.M."/>
            <person name="Parker M.S."/>
            <person name="Rombauts S."/>
            <person name="Salamov A."/>
            <person name="Von Dassow P."/>
            <person name="Badger J.H."/>
            <person name="Coutinho P.M."/>
            <person name="Demir E."/>
            <person name="Dubchak I."/>
            <person name="Gentemann C."/>
            <person name="Eikrem W."/>
            <person name="Gready J.E."/>
            <person name="John U."/>
            <person name="Lanier W."/>
            <person name="Lindquist E.A."/>
            <person name="Lucas S."/>
            <person name="Mayer K.F."/>
            <person name="Moreau H."/>
            <person name="Not F."/>
            <person name="Otillar R."/>
            <person name="Panaud O."/>
            <person name="Pangilinan J."/>
            <person name="Paulsen I."/>
            <person name="Piegu B."/>
            <person name="Poliakov A."/>
            <person name="Robbens S."/>
            <person name="Schmutz J."/>
            <person name="Toulza E."/>
            <person name="Wyss T."/>
            <person name="Zelensky A."/>
            <person name="Zhou K."/>
            <person name="Armbrust E.V."/>
            <person name="Bhattacharya D."/>
            <person name="Goodenough U.W."/>
            <person name="Van de Peer Y."/>
            <person name="Grigoriev I.V."/>
        </authorList>
    </citation>
    <scope>NUCLEOTIDE SEQUENCE [LARGE SCALE GENOMIC DNA]</scope>
    <source>
        <strain evidence="4">RCC299 / NOUM17</strain>
    </source>
</reference>
<dbReference type="Pfam" id="PF13472">
    <property type="entry name" value="Lipase_GDSL_2"/>
    <property type="match status" value="1"/>
</dbReference>
<dbReference type="InterPro" id="IPR013830">
    <property type="entry name" value="SGNH_hydro"/>
</dbReference>
<feature type="domain" description="SGNH hydrolase-type esterase" evidence="2">
    <location>
        <begin position="46"/>
        <end position="205"/>
    </location>
</feature>
<dbReference type="Proteomes" id="UP000002009">
    <property type="component" value="Chromosome 3"/>
</dbReference>
<accession>C1E0Y5</accession>
<dbReference type="InterPro" id="IPR051532">
    <property type="entry name" value="Ester_Hydrolysis_Enzymes"/>
</dbReference>
<dbReference type="KEGG" id="mis:MICPUN_99290"/>
<dbReference type="InterPro" id="IPR036514">
    <property type="entry name" value="SGNH_hydro_sf"/>
</dbReference>
<feature type="compositionally biased region" description="Gly residues" evidence="1">
    <location>
        <begin position="227"/>
        <end position="236"/>
    </location>
</feature>
<evidence type="ECO:0000259" key="2">
    <source>
        <dbReference type="Pfam" id="PF13472"/>
    </source>
</evidence>
<evidence type="ECO:0000313" key="3">
    <source>
        <dbReference type="EMBL" id="ACO61637.1"/>
    </source>
</evidence>
<dbReference type="GO" id="GO:0004622">
    <property type="term" value="F:phosphatidylcholine lysophospholipase activity"/>
    <property type="evidence" value="ECO:0007669"/>
    <property type="project" value="TreeGrafter"/>
</dbReference>
<dbReference type="EMBL" id="CP001324">
    <property type="protein sequence ID" value="ACO61637.1"/>
    <property type="molecule type" value="Genomic_DNA"/>
</dbReference>
<feature type="region of interest" description="Disordered" evidence="1">
    <location>
        <begin position="224"/>
        <end position="254"/>
    </location>
</feature>